<dbReference type="EMBL" id="DVMY01000038">
    <property type="protein sequence ID" value="HIU37056.1"/>
    <property type="molecule type" value="Genomic_DNA"/>
</dbReference>
<dbReference type="Gene3D" id="3.40.430.10">
    <property type="entry name" value="Dihydrofolate Reductase, subunit A"/>
    <property type="match status" value="1"/>
</dbReference>
<evidence type="ECO:0000259" key="10">
    <source>
        <dbReference type="PROSITE" id="PS51330"/>
    </source>
</evidence>
<dbReference type="GO" id="GO:0046655">
    <property type="term" value="P:folic acid metabolic process"/>
    <property type="evidence" value="ECO:0007669"/>
    <property type="project" value="TreeGrafter"/>
</dbReference>
<feature type="domain" description="DHFR" evidence="10">
    <location>
        <begin position="3"/>
        <end position="161"/>
    </location>
</feature>
<dbReference type="Pfam" id="PF00186">
    <property type="entry name" value="DHFR_1"/>
    <property type="match status" value="1"/>
</dbReference>
<dbReference type="AlphaFoldDB" id="A0A9D1II24"/>
<dbReference type="PRINTS" id="PR00070">
    <property type="entry name" value="DHFR"/>
</dbReference>
<evidence type="ECO:0000313" key="11">
    <source>
        <dbReference type="EMBL" id="HIU37056.1"/>
    </source>
</evidence>
<reference evidence="11" key="2">
    <citation type="journal article" date="2021" name="PeerJ">
        <title>Extensive microbial diversity within the chicken gut microbiome revealed by metagenomics and culture.</title>
        <authorList>
            <person name="Gilroy R."/>
            <person name="Ravi A."/>
            <person name="Getino M."/>
            <person name="Pursley I."/>
            <person name="Horton D.L."/>
            <person name="Alikhan N.F."/>
            <person name="Baker D."/>
            <person name="Gharbi K."/>
            <person name="Hall N."/>
            <person name="Watson M."/>
            <person name="Adriaenssens E.M."/>
            <person name="Foster-Nyarko E."/>
            <person name="Jarju S."/>
            <person name="Secka A."/>
            <person name="Antonio M."/>
            <person name="Oren A."/>
            <person name="Chaudhuri R.R."/>
            <person name="La Ragione R."/>
            <person name="Hildebrand F."/>
            <person name="Pallen M.J."/>
        </authorList>
    </citation>
    <scope>NUCLEOTIDE SEQUENCE</scope>
    <source>
        <strain evidence="11">7463</strain>
    </source>
</reference>
<dbReference type="InterPro" id="IPR001796">
    <property type="entry name" value="DHFR_dom"/>
</dbReference>
<dbReference type="SUPFAM" id="SSF53597">
    <property type="entry name" value="Dihydrofolate reductase-like"/>
    <property type="match status" value="1"/>
</dbReference>
<dbReference type="FunFam" id="3.40.430.10:FF:000001">
    <property type="entry name" value="Dihydrofolate reductase"/>
    <property type="match status" value="1"/>
</dbReference>
<keyword evidence="4 8" id="KW-0554">One-carbon metabolism</keyword>
<evidence type="ECO:0000256" key="3">
    <source>
        <dbReference type="ARBA" id="ARBA00012856"/>
    </source>
</evidence>
<dbReference type="GO" id="GO:0006730">
    <property type="term" value="P:one-carbon metabolic process"/>
    <property type="evidence" value="ECO:0007669"/>
    <property type="project" value="UniProtKB-KW"/>
</dbReference>
<comment type="caution">
    <text evidence="11">The sequence shown here is derived from an EMBL/GenBank/DDBJ whole genome shotgun (WGS) entry which is preliminary data.</text>
</comment>
<evidence type="ECO:0000256" key="5">
    <source>
        <dbReference type="ARBA" id="ARBA00022857"/>
    </source>
</evidence>
<dbReference type="GO" id="GO:0004146">
    <property type="term" value="F:dihydrofolate reductase activity"/>
    <property type="evidence" value="ECO:0007669"/>
    <property type="project" value="UniProtKB-EC"/>
</dbReference>
<sequence>MTQLHLIVAHARNGVIGKENKLPWYLPEDLKNFKRTTLGKPVIMGRKTWESLGRPLPGRRNIVITRQKDYEAEGATVVSDLQAAIEAVADAPVAFIMGGAQVYKEALPQVEVAHITYLNADFEGDAYFEPLNPNEWTLTEEESFPATDAHPFSYSFRIYSRKH</sequence>
<dbReference type="GO" id="GO:0046654">
    <property type="term" value="P:tetrahydrofolate biosynthetic process"/>
    <property type="evidence" value="ECO:0007669"/>
    <property type="project" value="InterPro"/>
</dbReference>
<dbReference type="InterPro" id="IPR012259">
    <property type="entry name" value="DHFR"/>
</dbReference>
<proteinExistence type="inferred from homology"/>
<evidence type="ECO:0000256" key="2">
    <source>
        <dbReference type="ARBA" id="ARBA00009539"/>
    </source>
</evidence>
<dbReference type="GO" id="GO:0046452">
    <property type="term" value="P:dihydrofolate metabolic process"/>
    <property type="evidence" value="ECO:0007669"/>
    <property type="project" value="TreeGrafter"/>
</dbReference>
<comment type="function">
    <text evidence="7 8">Key enzyme in folate metabolism. Catalyzes an essential reaction for de novo glycine and purine synthesis, and for DNA precursor synthesis.</text>
</comment>
<evidence type="ECO:0000313" key="12">
    <source>
        <dbReference type="Proteomes" id="UP000824083"/>
    </source>
</evidence>
<dbReference type="GO" id="GO:0070401">
    <property type="term" value="F:NADP+ binding"/>
    <property type="evidence" value="ECO:0007669"/>
    <property type="project" value="UniProtKB-ARBA"/>
</dbReference>
<comment type="catalytic activity">
    <reaction evidence="8">
        <text>(6S)-5,6,7,8-tetrahydrofolate + NADP(+) = 7,8-dihydrofolate + NADPH + H(+)</text>
        <dbReference type="Rhea" id="RHEA:15009"/>
        <dbReference type="ChEBI" id="CHEBI:15378"/>
        <dbReference type="ChEBI" id="CHEBI:57451"/>
        <dbReference type="ChEBI" id="CHEBI:57453"/>
        <dbReference type="ChEBI" id="CHEBI:57783"/>
        <dbReference type="ChEBI" id="CHEBI:58349"/>
        <dbReference type="EC" id="1.5.1.3"/>
    </reaction>
</comment>
<dbReference type="GO" id="GO:0005829">
    <property type="term" value="C:cytosol"/>
    <property type="evidence" value="ECO:0007669"/>
    <property type="project" value="TreeGrafter"/>
</dbReference>
<protein>
    <recommendedName>
        <fullName evidence="3 8">Dihydrofolate reductase</fullName>
        <ecNumber evidence="3 8">1.5.1.3</ecNumber>
    </recommendedName>
</protein>
<evidence type="ECO:0000256" key="9">
    <source>
        <dbReference type="RuleBase" id="RU004474"/>
    </source>
</evidence>
<name>A0A9D1II24_9BURK</name>
<dbReference type="PROSITE" id="PS51330">
    <property type="entry name" value="DHFR_2"/>
    <property type="match status" value="1"/>
</dbReference>
<dbReference type="CDD" id="cd00209">
    <property type="entry name" value="DHFR"/>
    <property type="match status" value="1"/>
</dbReference>
<comment type="pathway">
    <text evidence="1 8">Cofactor biosynthesis; tetrahydrofolate biosynthesis; 5,6,7,8-tetrahydrofolate from 7,8-dihydrofolate: step 1/1.</text>
</comment>
<keyword evidence="5 8" id="KW-0521">NADP</keyword>
<gene>
    <name evidence="11" type="ORF">IAC56_02120</name>
</gene>
<evidence type="ECO:0000256" key="8">
    <source>
        <dbReference type="PIRNR" id="PIRNR000194"/>
    </source>
</evidence>
<keyword evidence="6 8" id="KW-0560">Oxidoreductase</keyword>
<evidence type="ECO:0000256" key="4">
    <source>
        <dbReference type="ARBA" id="ARBA00022563"/>
    </source>
</evidence>
<evidence type="ECO:0000256" key="1">
    <source>
        <dbReference type="ARBA" id="ARBA00004903"/>
    </source>
</evidence>
<evidence type="ECO:0000256" key="7">
    <source>
        <dbReference type="ARBA" id="ARBA00025067"/>
    </source>
</evidence>
<dbReference type="PROSITE" id="PS00075">
    <property type="entry name" value="DHFR_1"/>
    <property type="match status" value="1"/>
</dbReference>
<dbReference type="Proteomes" id="UP000824083">
    <property type="component" value="Unassembled WGS sequence"/>
</dbReference>
<dbReference type="InterPro" id="IPR017925">
    <property type="entry name" value="DHFR_CS"/>
</dbReference>
<organism evidence="11 12">
    <name type="scientific">Candidatus Aphodousia faecigallinarum</name>
    <dbReference type="NCBI Taxonomy" id="2840677"/>
    <lineage>
        <taxon>Bacteria</taxon>
        <taxon>Pseudomonadati</taxon>
        <taxon>Pseudomonadota</taxon>
        <taxon>Betaproteobacteria</taxon>
        <taxon>Burkholderiales</taxon>
        <taxon>Sutterellaceae</taxon>
        <taxon>Sutterellaceae incertae sedis</taxon>
        <taxon>Candidatus Aphodousia</taxon>
    </lineage>
</organism>
<evidence type="ECO:0000256" key="6">
    <source>
        <dbReference type="ARBA" id="ARBA00023002"/>
    </source>
</evidence>
<dbReference type="PANTHER" id="PTHR48069:SF3">
    <property type="entry name" value="DIHYDROFOLATE REDUCTASE"/>
    <property type="match status" value="1"/>
</dbReference>
<dbReference type="PIRSF" id="PIRSF000194">
    <property type="entry name" value="DHFR"/>
    <property type="match status" value="1"/>
</dbReference>
<dbReference type="PANTHER" id="PTHR48069">
    <property type="entry name" value="DIHYDROFOLATE REDUCTASE"/>
    <property type="match status" value="1"/>
</dbReference>
<reference evidence="11" key="1">
    <citation type="submission" date="2020-10" db="EMBL/GenBank/DDBJ databases">
        <authorList>
            <person name="Gilroy R."/>
        </authorList>
    </citation>
    <scope>NUCLEOTIDE SEQUENCE</scope>
    <source>
        <strain evidence="11">7463</strain>
    </source>
</reference>
<dbReference type="InterPro" id="IPR024072">
    <property type="entry name" value="DHFR-like_dom_sf"/>
</dbReference>
<comment type="similarity">
    <text evidence="2 8 9">Belongs to the dihydrofolate reductase family.</text>
</comment>
<dbReference type="EC" id="1.5.1.3" evidence="3 8"/>
<accession>A0A9D1II24</accession>